<keyword evidence="2" id="KW-1185">Reference proteome</keyword>
<evidence type="ECO:0000313" key="2">
    <source>
        <dbReference type="Proteomes" id="UP001153069"/>
    </source>
</evidence>
<sequence length="101" mass="11110">MVTSWPVTGRLSGDMNALGQEWQVHDDEPMLFKAARAPQYPAKCILPDMTQKEARHLREGVTEETAKVACAHLKEDAHAFANCAYGVTATNDLDMAESGVY</sequence>
<protein>
    <submittedName>
        <fullName evidence="1">Uncharacterized protein</fullName>
    </submittedName>
</protein>
<organism evidence="1 2">
    <name type="scientific">Seminavis robusta</name>
    <dbReference type="NCBI Taxonomy" id="568900"/>
    <lineage>
        <taxon>Eukaryota</taxon>
        <taxon>Sar</taxon>
        <taxon>Stramenopiles</taxon>
        <taxon>Ochrophyta</taxon>
        <taxon>Bacillariophyta</taxon>
        <taxon>Bacillariophyceae</taxon>
        <taxon>Bacillariophycidae</taxon>
        <taxon>Naviculales</taxon>
        <taxon>Naviculaceae</taxon>
        <taxon>Seminavis</taxon>
    </lineage>
</organism>
<name>A0A9N8HEV6_9STRA</name>
<evidence type="ECO:0000313" key="1">
    <source>
        <dbReference type="EMBL" id="CAB9510252.1"/>
    </source>
</evidence>
<gene>
    <name evidence="1" type="ORF">SEMRO_428_G140800.1</name>
</gene>
<dbReference type="Proteomes" id="UP001153069">
    <property type="component" value="Unassembled WGS sequence"/>
</dbReference>
<reference evidence="1" key="1">
    <citation type="submission" date="2020-06" db="EMBL/GenBank/DDBJ databases">
        <authorList>
            <consortium name="Plant Systems Biology data submission"/>
        </authorList>
    </citation>
    <scope>NUCLEOTIDE SEQUENCE</scope>
    <source>
        <strain evidence="1">D6</strain>
    </source>
</reference>
<dbReference type="EMBL" id="CAICTM010000427">
    <property type="protein sequence ID" value="CAB9510252.1"/>
    <property type="molecule type" value="Genomic_DNA"/>
</dbReference>
<accession>A0A9N8HEV6</accession>
<proteinExistence type="predicted"/>
<comment type="caution">
    <text evidence="1">The sequence shown here is derived from an EMBL/GenBank/DDBJ whole genome shotgun (WGS) entry which is preliminary data.</text>
</comment>
<dbReference type="AlphaFoldDB" id="A0A9N8HEV6"/>